<organism evidence="3 4">
    <name type="scientific">Ferruginivarius sediminum</name>
    <dbReference type="NCBI Taxonomy" id="2661937"/>
    <lineage>
        <taxon>Bacteria</taxon>
        <taxon>Pseudomonadati</taxon>
        <taxon>Pseudomonadota</taxon>
        <taxon>Alphaproteobacteria</taxon>
        <taxon>Rhodospirillales</taxon>
        <taxon>Rhodospirillaceae</taxon>
        <taxon>Ferruginivarius</taxon>
    </lineage>
</organism>
<dbReference type="AlphaFoldDB" id="A0A369TEF6"/>
<evidence type="ECO:0000259" key="2">
    <source>
        <dbReference type="Pfam" id="PF05170"/>
    </source>
</evidence>
<dbReference type="EMBL" id="QPMH01000005">
    <property type="protein sequence ID" value="RDD62527.1"/>
    <property type="molecule type" value="Genomic_DNA"/>
</dbReference>
<gene>
    <name evidence="3" type="ORF">DRB17_07735</name>
</gene>
<accession>A0A369TEF6</accession>
<keyword evidence="4" id="KW-1185">Reference proteome</keyword>
<feature type="domain" description="AsmA" evidence="2">
    <location>
        <begin position="2"/>
        <end position="201"/>
    </location>
</feature>
<dbReference type="Proteomes" id="UP000253941">
    <property type="component" value="Unassembled WGS sequence"/>
</dbReference>
<dbReference type="Pfam" id="PF05170">
    <property type="entry name" value="AsmA"/>
    <property type="match status" value="2"/>
</dbReference>
<dbReference type="GO" id="GO:0090313">
    <property type="term" value="P:regulation of protein targeting to membrane"/>
    <property type="evidence" value="ECO:0007669"/>
    <property type="project" value="TreeGrafter"/>
</dbReference>
<feature type="compositionally biased region" description="Basic and acidic residues" evidence="1">
    <location>
        <begin position="1097"/>
        <end position="1108"/>
    </location>
</feature>
<feature type="region of interest" description="Disordered" evidence="1">
    <location>
        <begin position="782"/>
        <end position="810"/>
    </location>
</feature>
<dbReference type="GO" id="GO:0005886">
    <property type="term" value="C:plasma membrane"/>
    <property type="evidence" value="ECO:0007669"/>
    <property type="project" value="TreeGrafter"/>
</dbReference>
<dbReference type="InterPro" id="IPR052894">
    <property type="entry name" value="AsmA-related"/>
</dbReference>
<proteinExistence type="predicted"/>
<sequence>MKKLLYALLALVVLLVAAVLLGPGLIDWNAYRSEIAARVERATGRDVAIQGDVSLSILPSPAFSASGVRLANVAGGSDPAMASVRALRVKVRLAPLLQGRVEVEQITLLEPDILVEVLPDGTANWQFADSAKGGDSADGADGGGGGGFIAQVSLDSFRIADGTVRYRDAAAGIEETVSGIDAEIAANSLQGPFDAKGRMTVRGVPLRFKANIGRVKREGTTPYKLSLGVVDSTAEAELTGAAIVDADGGSALRGKAELRGDDLRGLLKRLRLGDNTAPQLAQRFEVSGQLKADREKLDIEELDVRLGEVSADGAVSFAFGKPLDLRSKLRVQQVNLDRLLAMDGAAKSGAPSTDGDGRAATEGESPAFALPADLRAELDLRVDALIYRGQVVRQGRLNAVLADGSVTLNQAMALLPGGSDLALFGTLDEGPRGAVFDGRVEAASDNLRAIFDWFDIDVEGIPAGRLRRMNLLADVKGTGRQLTITSLDLDVDAMKVSGGIAVALRRRPGIGVGLSVDKLNLDAYLPRDRADNGGAGEGGGGQAGGPLGAAIAATLGGLDANLDLRAGTVTYAGESLRDVRFDATLQQGDLTVRKAHIGRVASSSLTLAGMVTGLSDLNPRIDATVDVATEDPRRLAGLFNAREPVPEGLGPMALTGVVGGGFEKLSVDLELEGLGGAATAKGDIRPLPGPLGFNLDVALKHANLRGLVGRIPDAPKLRQGLGGLDLEGKLSGNVTQPRAQEFSGRIGPVELSGALDADLTGPRPMIRANLETGELPLQALGVLGGSTAPAPDGRGGDGAAGRSAGSGRWSDTPLELGRLRDYDGELTLRSKAVILDDGMRLEGAVFDAVLDKGVLDVETLTGTLLGGTVAVIGTADTNDGLTAGFDINANKIDSSLLLSRGFDFERISGPMTLSARLNAEGRSERAVVKSLNGEGKLSGKLTVEARAEDRATNMLLNMLGEKVKELGGVAETTTSILDAFADRPAQLSGTFDIEDGIVHTRDTTLTGQGASAVLQGQADLPNWRMDARIDLIRESDAPDAPYMTTLLRGPLDRPNPTIKGGPFRVREPGEPAEAEAQQEPAAEPQVESSETPAQAPSEEKPKASDRQLEQAQEDTPGEATARPEEKPAVKKPSAEDIIRGLLKSLPKKAE</sequence>
<comment type="caution">
    <text evidence="3">The sequence shown here is derived from an EMBL/GenBank/DDBJ whole genome shotgun (WGS) entry which is preliminary data.</text>
</comment>
<feature type="compositionally biased region" description="Low complexity" evidence="1">
    <location>
        <begin position="1074"/>
        <end position="1085"/>
    </location>
</feature>
<evidence type="ECO:0000313" key="4">
    <source>
        <dbReference type="Proteomes" id="UP000253941"/>
    </source>
</evidence>
<evidence type="ECO:0000313" key="3">
    <source>
        <dbReference type="EMBL" id="RDD62527.1"/>
    </source>
</evidence>
<evidence type="ECO:0000256" key="1">
    <source>
        <dbReference type="SAM" id="MobiDB-lite"/>
    </source>
</evidence>
<dbReference type="PANTHER" id="PTHR30441:SF4">
    <property type="entry name" value="PROTEIN ASMA"/>
    <property type="match status" value="1"/>
</dbReference>
<feature type="domain" description="AsmA" evidence="2">
    <location>
        <begin position="738"/>
        <end position="938"/>
    </location>
</feature>
<dbReference type="PANTHER" id="PTHR30441">
    <property type="entry name" value="DUF748 DOMAIN-CONTAINING PROTEIN"/>
    <property type="match status" value="1"/>
</dbReference>
<feature type="compositionally biased region" description="Basic and acidic residues" evidence="1">
    <location>
        <begin position="1121"/>
        <end position="1138"/>
    </location>
</feature>
<feature type="region of interest" description="Disordered" evidence="1">
    <location>
        <begin position="1042"/>
        <end position="1150"/>
    </location>
</feature>
<dbReference type="InterPro" id="IPR007844">
    <property type="entry name" value="AsmA"/>
</dbReference>
<protein>
    <submittedName>
        <fullName evidence="3">AsmA family protein</fullName>
    </submittedName>
</protein>
<name>A0A369TEF6_9PROT</name>
<reference evidence="3 4" key="1">
    <citation type="submission" date="2018-07" db="EMBL/GenBank/DDBJ databases">
        <title>Venubactetium sediminum gen. nov., sp. nov., isolated from a marine solar saltern.</title>
        <authorList>
            <person name="Wang S."/>
        </authorList>
    </citation>
    <scope>NUCLEOTIDE SEQUENCE [LARGE SCALE GENOMIC DNA]</scope>
    <source>
        <strain evidence="3 4">WD2A32</strain>
    </source>
</reference>
<dbReference type="RefSeq" id="WP_114581623.1">
    <property type="nucleotide sequence ID" value="NZ_QPMH01000005.1"/>
</dbReference>